<dbReference type="PANTHER" id="PTHR13696:SF52">
    <property type="entry name" value="PARA FAMILY PROTEIN CT_582"/>
    <property type="match status" value="1"/>
</dbReference>
<dbReference type="Pfam" id="PF13614">
    <property type="entry name" value="AAA_31"/>
    <property type="match status" value="1"/>
</dbReference>
<organism evidence="4 5">
    <name type="scientific">Luteibacter rhizovicinus</name>
    <dbReference type="NCBI Taxonomy" id="242606"/>
    <lineage>
        <taxon>Bacteria</taxon>
        <taxon>Pseudomonadati</taxon>
        <taxon>Pseudomonadota</taxon>
        <taxon>Gammaproteobacteria</taxon>
        <taxon>Lysobacterales</taxon>
        <taxon>Rhodanobacteraceae</taxon>
        <taxon>Luteibacter</taxon>
    </lineage>
</organism>
<feature type="domain" description="AAA" evidence="3">
    <location>
        <begin position="21"/>
        <end position="195"/>
    </location>
</feature>
<dbReference type="Proteomes" id="UP000295645">
    <property type="component" value="Unassembled WGS sequence"/>
</dbReference>
<dbReference type="InterPro" id="IPR025669">
    <property type="entry name" value="AAA_dom"/>
</dbReference>
<dbReference type="SUPFAM" id="SSF52540">
    <property type="entry name" value="P-loop containing nucleoside triphosphate hydrolases"/>
    <property type="match status" value="1"/>
</dbReference>
<dbReference type="EMBL" id="SMCS01000006">
    <property type="protein sequence ID" value="TCV92815.1"/>
    <property type="molecule type" value="Genomic_DNA"/>
</dbReference>
<dbReference type="AlphaFoldDB" id="A0A4R3YJE3"/>
<accession>A0A4R3YJE3</accession>
<evidence type="ECO:0000256" key="1">
    <source>
        <dbReference type="ARBA" id="ARBA00060876"/>
    </source>
</evidence>
<name>A0A4R3YJE3_9GAMM</name>
<comment type="similarity">
    <text evidence="1">To B.subtilis soj.</text>
</comment>
<dbReference type="Gene3D" id="3.40.50.300">
    <property type="entry name" value="P-loop containing nucleotide triphosphate hydrolases"/>
    <property type="match status" value="1"/>
</dbReference>
<comment type="caution">
    <text evidence="4">The sequence shown here is derived from an EMBL/GenBank/DDBJ whole genome shotgun (WGS) entry which is preliminary data.</text>
</comment>
<dbReference type="PANTHER" id="PTHR13696">
    <property type="entry name" value="P-LOOP CONTAINING NUCLEOSIDE TRIPHOSPHATE HYDROLASE"/>
    <property type="match status" value="1"/>
</dbReference>
<evidence type="ECO:0000256" key="2">
    <source>
        <dbReference type="SAM" id="MobiDB-lite"/>
    </source>
</evidence>
<dbReference type="CDD" id="cd02042">
    <property type="entry name" value="ParAB_family"/>
    <property type="match status" value="1"/>
</dbReference>
<evidence type="ECO:0000313" key="5">
    <source>
        <dbReference type="Proteomes" id="UP000295645"/>
    </source>
</evidence>
<protein>
    <submittedName>
        <fullName evidence="4">Chromosome segregation ATPase</fullName>
    </submittedName>
</protein>
<sequence>MGGRCYASALSAHGIDDFMARIIAVANQKGGVGKTTTSVNLAAALAAAKRKVLLVDLDPQGNATMASGVDKHQAKPNGCEVLLDEVSIDDVLVRTEAGFDLMPGNGDLTAAELKLMDGLAREHRLKEQLAKVADRYQTILIDCPPSLHLLTLNALTAADGVLIPVQCEYFALEGLSSLLDTIKAVRQRLNPALEVEGLLRTMYDVRNNLGNEVSAQLTQHFGDKVLRSIIPRNVRLAEAPSHGQPIHLYDRGSRGAIAYIGLAGEIIRRERNQAAEDAREAEDAAAGSAPDVAPTTH</sequence>
<evidence type="ECO:0000313" key="4">
    <source>
        <dbReference type="EMBL" id="TCV92815.1"/>
    </source>
</evidence>
<gene>
    <name evidence="4" type="ORF">EC912_106154</name>
</gene>
<feature type="compositionally biased region" description="Basic and acidic residues" evidence="2">
    <location>
        <begin position="273"/>
        <end position="282"/>
    </location>
</feature>
<reference evidence="4 5" key="1">
    <citation type="submission" date="2019-03" db="EMBL/GenBank/DDBJ databases">
        <title>Above-ground endophytic microbial communities from plants in different locations in the United States.</title>
        <authorList>
            <person name="Frank C."/>
        </authorList>
    </citation>
    <scope>NUCLEOTIDE SEQUENCE [LARGE SCALE GENOMIC DNA]</scope>
    <source>
        <strain evidence="4 5">LP_13_YM</strain>
    </source>
</reference>
<feature type="region of interest" description="Disordered" evidence="2">
    <location>
        <begin position="273"/>
        <end position="297"/>
    </location>
</feature>
<dbReference type="InterPro" id="IPR027417">
    <property type="entry name" value="P-loop_NTPase"/>
</dbReference>
<dbReference type="InterPro" id="IPR050678">
    <property type="entry name" value="DNA_Partitioning_ATPase"/>
</dbReference>
<proteinExistence type="predicted"/>
<evidence type="ECO:0000259" key="3">
    <source>
        <dbReference type="Pfam" id="PF13614"/>
    </source>
</evidence>
<feature type="compositionally biased region" description="Low complexity" evidence="2">
    <location>
        <begin position="284"/>
        <end position="297"/>
    </location>
</feature>
<keyword evidence="5" id="KW-1185">Reference proteome</keyword>
<dbReference type="FunFam" id="3.40.50.300:FF:000285">
    <property type="entry name" value="Sporulation initiation inhibitor Soj"/>
    <property type="match status" value="1"/>
</dbReference>